<evidence type="ECO:0000313" key="10">
    <source>
        <dbReference type="Proteomes" id="UP000192223"/>
    </source>
</evidence>
<keyword evidence="3 8" id="KW-0378">Hydrolase</keyword>
<dbReference type="SUPFAM" id="SSF48403">
    <property type="entry name" value="Ankyrin repeat"/>
    <property type="match status" value="1"/>
</dbReference>
<keyword evidence="4 7" id="KW-0040">ANK repeat</keyword>
<evidence type="ECO:0000256" key="3">
    <source>
        <dbReference type="ARBA" id="ARBA00022801"/>
    </source>
</evidence>
<dbReference type="InterPro" id="IPR036770">
    <property type="entry name" value="Ankyrin_rpt-contain_sf"/>
</dbReference>
<dbReference type="InterPro" id="IPR002641">
    <property type="entry name" value="PNPLA_dom"/>
</dbReference>
<dbReference type="GeneID" id="108735382"/>
<dbReference type="GO" id="GO:2000304">
    <property type="term" value="P:positive regulation of ceramide biosynthetic process"/>
    <property type="evidence" value="ECO:0007669"/>
    <property type="project" value="TreeGrafter"/>
</dbReference>
<feature type="domain" description="PNPLA" evidence="9">
    <location>
        <begin position="465"/>
        <end position="648"/>
    </location>
</feature>
<dbReference type="AlphaFoldDB" id="A0A1W4WFT9"/>
<evidence type="ECO:0000256" key="2">
    <source>
        <dbReference type="ARBA" id="ARBA00022737"/>
    </source>
</evidence>
<comment type="catalytic activity">
    <reaction evidence="6">
        <text>a 1,2-diacyl-sn-glycero-3-phosphocholine + H2O = a 1-acyl-sn-glycero-3-phosphocholine + a fatty acid + H(+)</text>
        <dbReference type="Rhea" id="RHEA:15801"/>
        <dbReference type="ChEBI" id="CHEBI:15377"/>
        <dbReference type="ChEBI" id="CHEBI:15378"/>
        <dbReference type="ChEBI" id="CHEBI:28868"/>
        <dbReference type="ChEBI" id="CHEBI:57643"/>
        <dbReference type="ChEBI" id="CHEBI:58168"/>
        <dbReference type="EC" id="3.1.1.4"/>
    </reaction>
    <physiologicalReaction direction="left-to-right" evidence="6">
        <dbReference type="Rhea" id="RHEA:15802"/>
    </physiologicalReaction>
</comment>
<keyword evidence="8" id="KW-0442">Lipid degradation</keyword>
<dbReference type="PROSITE" id="PS50088">
    <property type="entry name" value="ANK_REPEAT"/>
    <property type="match status" value="3"/>
</dbReference>
<feature type="short sequence motif" description="GXGXXG" evidence="8">
    <location>
        <begin position="469"/>
        <end position="474"/>
    </location>
</feature>
<feature type="repeat" description="ANK" evidence="7">
    <location>
        <begin position="345"/>
        <end position="377"/>
    </location>
</feature>
<dbReference type="InterPro" id="IPR002110">
    <property type="entry name" value="Ankyrin_rpt"/>
</dbReference>
<dbReference type="GO" id="GO:0047499">
    <property type="term" value="F:calcium-independent phospholipase A2 activity"/>
    <property type="evidence" value="ECO:0007669"/>
    <property type="project" value="InterPro"/>
</dbReference>
<dbReference type="InterPro" id="IPR047148">
    <property type="entry name" value="PLPL9"/>
</dbReference>
<dbReference type="EC" id="3.1.1.4" evidence="1"/>
<dbReference type="OrthoDB" id="10021675at2759"/>
<protein>
    <recommendedName>
        <fullName evidence="1">phospholipase A2</fullName>
        <ecNumber evidence="1">3.1.1.4</ecNumber>
    </recommendedName>
</protein>
<evidence type="ECO:0000256" key="5">
    <source>
        <dbReference type="ARBA" id="ARBA00023098"/>
    </source>
</evidence>
<dbReference type="STRING" id="224129.A0A1W4WFT9"/>
<proteinExistence type="predicted"/>
<dbReference type="Pfam" id="PF01734">
    <property type="entry name" value="Patatin"/>
    <property type="match status" value="1"/>
</dbReference>
<dbReference type="Pfam" id="PF12796">
    <property type="entry name" value="Ank_2"/>
    <property type="match status" value="2"/>
</dbReference>
<dbReference type="CDD" id="cd07212">
    <property type="entry name" value="Pat_PNPLA9"/>
    <property type="match status" value="1"/>
</dbReference>
<evidence type="ECO:0000259" key="9">
    <source>
        <dbReference type="PROSITE" id="PS51635"/>
    </source>
</evidence>
<dbReference type="Proteomes" id="UP000192223">
    <property type="component" value="Unplaced"/>
</dbReference>
<feature type="short sequence motif" description="GXSXG" evidence="8">
    <location>
        <begin position="501"/>
        <end position="505"/>
    </location>
</feature>
<keyword evidence="10" id="KW-1185">Reference proteome</keyword>
<evidence type="ECO:0000256" key="4">
    <source>
        <dbReference type="ARBA" id="ARBA00023043"/>
    </source>
</evidence>
<dbReference type="SMART" id="SM00248">
    <property type="entry name" value="ANK"/>
    <property type="match status" value="5"/>
</dbReference>
<gene>
    <name evidence="11" type="primary">LOC108735382</name>
</gene>
<dbReference type="Pfam" id="PF00023">
    <property type="entry name" value="Ank"/>
    <property type="match status" value="1"/>
</dbReference>
<dbReference type="CTD" id="39160"/>
<feature type="repeat" description="ANK" evidence="7">
    <location>
        <begin position="312"/>
        <end position="344"/>
    </location>
</feature>
<dbReference type="Gene3D" id="3.40.1090.10">
    <property type="entry name" value="Cytosolic phospholipase A2 catalytic domain"/>
    <property type="match status" value="1"/>
</dbReference>
<accession>A0A1W4WFT9</accession>
<keyword evidence="2" id="KW-0677">Repeat</keyword>
<dbReference type="KEGG" id="apln:108735382"/>
<sequence length="789" mass="87223">MFNVFRNFLGTEPPPTKVQEVKADSYSSRNISTREDGLVLYKPQSGSKEKSSYEIILHKPYSSSAFSIFRSDSEEEATLRFINLKERLPVLVDIAPSIFNTQSLQKLCDTIQENPSWSLAHLAAFFSLSDSFSDPKIKDHLNDSDPMTGISPLQVAIRTANAKTVQSLVNLHCSLNHLDRVENSVFHYAASTTKDIIGALAQENTPSLCLNSRNKDGYTPLHMACLADKPECVKALLLAGADVNLKALNGPESGDVTSSTPGYVGKFLKDNANTLSQQDMKFGGTPLHWACSRAVVDTLVDMNCDIDQVNFEGRTALHVMVVKKRLDCAVALLSRGAKPDIGDVDGNTPLHWAVKMEHLPLLQCLIVFGANLDALNNKGMSPRHMMTRDQEPKLLYYLHAVGAKRCPKGISDCTEGCIFNGNYDGIPPEPVIGPANRETLNHILEVAGMEHASKKNDRKNKGRLLCLDGGGIRGLILIQMLLELEKVIGEPINNCFDWIAGTSTGGILALALSFGKSMRECLCLYFRMKEQTFIGMRPYASEALENILKECFGENTMITDIQHPKILITSVLANRKPVELHLFRNYESPSKILNIKSDDSPFELPPPPEETHVWHVGRATGAAPTYFRAFGYFLDGGLIANNPTLDALTEIHEYNLALRARGREKEVSPVTCVVSLGTGLIPVKQLKDIDVFRPESLWDTTKLVMGISSLGTLLVDQATLSDGRVVDRARAWCSTTGVPYFRFSPQMSEDVGMDEKSDEKLCKMCWEAKAYMHANINNLKEVADILLKT</sequence>
<name>A0A1W4WFT9_AGRPL</name>
<reference evidence="11" key="1">
    <citation type="submission" date="2025-08" db="UniProtKB">
        <authorList>
            <consortium name="RefSeq"/>
        </authorList>
    </citation>
    <scope>IDENTIFICATION</scope>
    <source>
        <tissue evidence="11">Entire body</tissue>
    </source>
</reference>
<evidence type="ECO:0000256" key="7">
    <source>
        <dbReference type="PROSITE-ProRule" id="PRU00023"/>
    </source>
</evidence>
<evidence type="ECO:0000256" key="8">
    <source>
        <dbReference type="PROSITE-ProRule" id="PRU01161"/>
    </source>
</evidence>
<evidence type="ECO:0000313" key="11">
    <source>
        <dbReference type="RefSeq" id="XP_018322821.1"/>
    </source>
</evidence>
<keyword evidence="5 8" id="KW-0443">Lipid metabolism</keyword>
<feature type="active site" description="Nucleophile" evidence="8">
    <location>
        <position position="503"/>
    </location>
</feature>
<dbReference type="Gene3D" id="1.25.40.20">
    <property type="entry name" value="Ankyrin repeat-containing domain"/>
    <property type="match status" value="3"/>
</dbReference>
<dbReference type="PANTHER" id="PTHR24139:SF34">
    <property type="entry name" value="85_88 KDA CALCIUM-INDEPENDENT PHOSPHOLIPASE A2"/>
    <property type="match status" value="1"/>
</dbReference>
<dbReference type="GO" id="GO:0005739">
    <property type="term" value="C:mitochondrion"/>
    <property type="evidence" value="ECO:0007669"/>
    <property type="project" value="TreeGrafter"/>
</dbReference>
<feature type="active site" description="Proton acceptor" evidence="8">
    <location>
        <position position="635"/>
    </location>
</feature>
<organism evidence="10 11">
    <name type="scientific">Agrilus planipennis</name>
    <name type="common">Emerald ash borer</name>
    <name type="synonym">Agrilus marcopoli</name>
    <dbReference type="NCBI Taxonomy" id="224129"/>
    <lineage>
        <taxon>Eukaryota</taxon>
        <taxon>Metazoa</taxon>
        <taxon>Ecdysozoa</taxon>
        <taxon>Arthropoda</taxon>
        <taxon>Hexapoda</taxon>
        <taxon>Insecta</taxon>
        <taxon>Pterygota</taxon>
        <taxon>Neoptera</taxon>
        <taxon>Endopterygota</taxon>
        <taxon>Coleoptera</taxon>
        <taxon>Polyphaga</taxon>
        <taxon>Elateriformia</taxon>
        <taxon>Buprestoidea</taxon>
        <taxon>Buprestidae</taxon>
        <taxon>Agrilinae</taxon>
        <taxon>Agrilus</taxon>
    </lineage>
</organism>
<dbReference type="InterPro" id="IPR016035">
    <property type="entry name" value="Acyl_Trfase/lysoPLipase"/>
</dbReference>
<evidence type="ECO:0000256" key="6">
    <source>
        <dbReference type="ARBA" id="ARBA00023422"/>
    </source>
</evidence>
<dbReference type="GO" id="GO:0016042">
    <property type="term" value="P:lipid catabolic process"/>
    <property type="evidence" value="ECO:0007669"/>
    <property type="project" value="UniProtKB-UniRule"/>
</dbReference>
<dbReference type="GO" id="GO:0052816">
    <property type="term" value="F:long-chain fatty acyl-CoA hydrolase activity"/>
    <property type="evidence" value="ECO:0007669"/>
    <property type="project" value="TreeGrafter"/>
</dbReference>
<dbReference type="PROSITE" id="PS51635">
    <property type="entry name" value="PNPLA"/>
    <property type="match status" value="1"/>
</dbReference>
<dbReference type="PROSITE" id="PS50297">
    <property type="entry name" value="ANK_REP_REGION"/>
    <property type="match status" value="3"/>
</dbReference>
<feature type="repeat" description="ANK" evidence="7">
    <location>
        <begin position="216"/>
        <end position="248"/>
    </location>
</feature>
<dbReference type="InParanoid" id="A0A1W4WFT9"/>
<dbReference type="SUPFAM" id="SSF52151">
    <property type="entry name" value="FabD/lysophospholipase-like"/>
    <property type="match status" value="1"/>
</dbReference>
<dbReference type="PANTHER" id="PTHR24139">
    <property type="entry name" value="CALCIUM-INDEPENDENT PHOSPHOLIPASE A2"/>
    <property type="match status" value="1"/>
</dbReference>
<dbReference type="FunCoup" id="A0A1W4WFT9">
    <property type="interactions" value="1207"/>
</dbReference>
<evidence type="ECO:0000256" key="1">
    <source>
        <dbReference type="ARBA" id="ARBA00013278"/>
    </source>
</evidence>
<feature type="short sequence motif" description="DGA/G" evidence="8">
    <location>
        <begin position="635"/>
        <end position="637"/>
    </location>
</feature>
<dbReference type="RefSeq" id="XP_018322821.1">
    <property type="nucleotide sequence ID" value="XM_018467319.2"/>
</dbReference>